<sequence>MCPRHRWRCSAPADIRELKTTGIGYRGMESKISEFTSSGSPPGKQWGWKVLVESHRLGNGGRTLRLLWTNRRPVAFQRHTKLQTPEVKSTSTRIMAGLYLLKRFRFPRPRKTNPSVQRFATSSHLTAAKVGHYIQAPNVSTSQVSASRCPQTPITANGIHSVIRLRYPLLHTRKKWRTTCHDSPSSKAGNMTKERRTLSPMQGDPDPIPERCILATFSGAKPGTSTSLVTEHAALEPSRGAGLWRGPTSLP</sequence>
<proteinExistence type="predicted"/>
<protein>
    <submittedName>
        <fullName evidence="2">Uncharacterized protein</fullName>
    </submittedName>
</protein>
<comment type="caution">
    <text evidence="2">The sequence shown here is derived from an EMBL/GenBank/DDBJ whole genome shotgun (WGS) entry which is preliminary data.</text>
</comment>
<evidence type="ECO:0000313" key="3">
    <source>
        <dbReference type="Proteomes" id="UP001278766"/>
    </source>
</evidence>
<dbReference type="Proteomes" id="UP001278766">
    <property type="component" value="Unassembled WGS sequence"/>
</dbReference>
<reference evidence="2" key="2">
    <citation type="submission" date="2023-06" db="EMBL/GenBank/DDBJ databases">
        <authorList>
            <consortium name="Lawrence Berkeley National Laboratory"/>
            <person name="Haridas S."/>
            <person name="Hensen N."/>
            <person name="Bonometti L."/>
            <person name="Westerberg I."/>
            <person name="Brannstrom I.O."/>
            <person name="Guillou S."/>
            <person name="Cros-Aarteil S."/>
            <person name="Calhoun S."/>
            <person name="Kuo A."/>
            <person name="Mondo S."/>
            <person name="Pangilinan J."/>
            <person name="Riley R."/>
            <person name="Labutti K."/>
            <person name="Andreopoulos B."/>
            <person name="Lipzen A."/>
            <person name="Chen C."/>
            <person name="Yanf M."/>
            <person name="Daum C."/>
            <person name="Ng V."/>
            <person name="Clum A."/>
            <person name="Steindorff A."/>
            <person name="Ohm R."/>
            <person name="Martin F."/>
            <person name="Silar P."/>
            <person name="Natvig D."/>
            <person name="Lalanne C."/>
            <person name="Gautier V."/>
            <person name="Ament-Velasquez S.L."/>
            <person name="Kruys A."/>
            <person name="Hutchinson M.I."/>
            <person name="Powell A.J."/>
            <person name="Barry K."/>
            <person name="Miller A.N."/>
            <person name="Grigoriev I.V."/>
            <person name="Debuchy R."/>
            <person name="Gladieux P."/>
            <person name="Thoren M.H."/>
            <person name="Johannesson H."/>
        </authorList>
    </citation>
    <scope>NUCLEOTIDE SEQUENCE</scope>
    <source>
        <strain evidence="2">CBS 168.71</strain>
    </source>
</reference>
<dbReference type="EMBL" id="JAUEPN010000004">
    <property type="protein sequence ID" value="KAK3295149.1"/>
    <property type="molecule type" value="Genomic_DNA"/>
</dbReference>
<dbReference type="RefSeq" id="XP_062658663.1">
    <property type="nucleotide sequence ID" value="XM_062798258.1"/>
</dbReference>
<keyword evidence="3" id="KW-1185">Reference proteome</keyword>
<evidence type="ECO:0000313" key="2">
    <source>
        <dbReference type="EMBL" id="KAK3295149.1"/>
    </source>
</evidence>
<feature type="region of interest" description="Disordered" evidence="1">
    <location>
        <begin position="178"/>
        <end position="207"/>
    </location>
</feature>
<gene>
    <name evidence="2" type="ORF">B0H64DRAFT_140188</name>
</gene>
<organism evidence="2 3">
    <name type="scientific">Chaetomium fimeti</name>
    <dbReference type="NCBI Taxonomy" id="1854472"/>
    <lineage>
        <taxon>Eukaryota</taxon>
        <taxon>Fungi</taxon>
        <taxon>Dikarya</taxon>
        <taxon>Ascomycota</taxon>
        <taxon>Pezizomycotina</taxon>
        <taxon>Sordariomycetes</taxon>
        <taxon>Sordariomycetidae</taxon>
        <taxon>Sordariales</taxon>
        <taxon>Chaetomiaceae</taxon>
        <taxon>Chaetomium</taxon>
    </lineage>
</organism>
<name>A0AAE0HEM0_9PEZI</name>
<accession>A0AAE0HEM0</accession>
<evidence type="ECO:0000256" key="1">
    <source>
        <dbReference type="SAM" id="MobiDB-lite"/>
    </source>
</evidence>
<reference evidence="2" key="1">
    <citation type="journal article" date="2023" name="Mol. Phylogenet. Evol.">
        <title>Genome-scale phylogeny and comparative genomics of the fungal order Sordariales.</title>
        <authorList>
            <person name="Hensen N."/>
            <person name="Bonometti L."/>
            <person name="Westerberg I."/>
            <person name="Brannstrom I.O."/>
            <person name="Guillou S."/>
            <person name="Cros-Aarteil S."/>
            <person name="Calhoun S."/>
            <person name="Haridas S."/>
            <person name="Kuo A."/>
            <person name="Mondo S."/>
            <person name="Pangilinan J."/>
            <person name="Riley R."/>
            <person name="LaButti K."/>
            <person name="Andreopoulos B."/>
            <person name="Lipzen A."/>
            <person name="Chen C."/>
            <person name="Yan M."/>
            <person name="Daum C."/>
            <person name="Ng V."/>
            <person name="Clum A."/>
            <person name="Steindorff A."/>
            <person name="Ohm R.A."/>
            <person name="Martin F."/>
            <person name="Silar P."/>
            <person name="Natvig D.O."/>
            <person name="Lalanne C."/>
            <person name="Gautier V."/>
            <person name="Ament-Velasquez S.L."/>
            <person name="Kruys A."/>
            <person name="Hutchinson M.I."/>
            <person name="Powell A.J."/>
            <person name="Barry K."/>
            <person name="Miller A.N."/>
            <person name="Grigoriev I.V."/>
            <person name="Debuchy R."/>
            <person name="Gladieux P."/>
            <person name="Hiltunen Thoren M."/>
            <person name="Johannesson H."/>
        </authorList>
    </citation>
    <scope>NUCLEOTIDE SEQUENCE</scope>
    <source>
        <strain evidence="2">CBS 168.71</strain>
    </source>
</reference>
<dbReference type="AlphaFoldDB" id="A0AAE0HEM0"/>
<dbReference type="GeneID" id="87835206"/>